<dbReference type="PhylomeDB" id="A7SR84"/>
<evidence type="ECO:0000256" key="2">
    <source>
        <dbReference type="RuleBase" id="RU367088"/>
    </source>
</evidence>
<dbReference type="EC" id="3.4.19.12" evidence="2"/>
<dbReference type="PANTHER" id="PTHR12473">
    <property type="entry name" value="UBIQUITIN CARBOXYL-TERMINAL HYDROLASE MINDY-4-RELATED"/>
    <property type="match status" value="1"/>
</dbReference>
<feature type="domain" description="Deubiquitinating enzyme MINDY-3/4 conserved" evidence="3">
    <location>
        <begin position="1"/>
        <end position="195"/>
    </location>
</feature>
<keyword evidence="2" id="KW-0378">Hydrolase</keyword>
<dbReference type="EMBL" id="DS469758">
    <property type="protein sequence ID" value="EDO33759.1"/>
    <property type="molecule type" value="Genomic_DNA"/>
</dbReference>
<dbReference type="GO" id="GO:0004843">
    <property type="term" value="F:cysteine-type deubiquitinase activity"/>
    <property type="evidence" value="ECO:0007669"/>
    <property type="project" value="UniProtKB-UniRule"/>
</dbReference>
<dbReference type="GO" id="GO:0071108">
    <property type="term" value="P:protein K48-linked deubiquitination"/>
    <property type="evidence" value="ECO:0007669"/>
    <property type="project" value="InterPro"/>
</dbReference>
<dbReference type="SMART" id="SM01174">
    <property type="entry name" value="DUF4205"/>
    <property type="match status" value="1"/>
</dbReference>
<evidence type="ECO:0000256" key="1">
    <source>
        <dbReference type="ARBA" id="ARBA00011074"/>
    </source>
</evidence>
<dbReference type="Proteomes" id="UP000001593">
    <property type="component" value="Unassembled WGS sequence"/>
</dbReference>
<dbReference type="OMA" id="HVIRHRT"/>
<comment type="catalytic activity">
    <reaction evidence="2">
        <text>Thiol-dependent hydrolysis of ester, thioester, amide, peptide and isopeptide bonds formed by the C-terminal Gly of ubiquitin (a 76-residue protein attached to proteins as an intracellular targeting signal).</text>
        <dbReference type="EC" id="3.4.19.12"/>
    </reaction>
</comment>
<name>A7SR84_NEMVE</name>
<evidence type="ECO:0000259" key="3">
    <source>
        <dbReference type="SMART" id="SM01174"/>
    </source>
</evidence>
<proteinExistence type="inferred from homology"/>
<sequence length="200" mass="22573">MQCVFWLQFEGDGRSGCILLLYSAILTRTIKKVISDMDEPTNRLMGAHGYCTQEMVNLLMTGRAASNAFDNVIELDSGGGKKMLLKGIDRQSDIGLLSLFEHYGSCQVGGNFKTPRLPIWVVCSESHFSVLFSLDKDLLTDCKKFDLYYYDGLARQDEEIRLTVECPEYDEGDLVPPLELVIRTRWKKATVSWNGSDPIL</sequence>
<keyword evidence="2" id="KW-0833">Ubl conjugation pathway</keyword>
<reference evidence="4 5" key="1">
    <citation type="journal article" date="2007" name="Science">
        <title>Sea anemone genome reveals ancestral eumetazoan gene repertoire and genomic organization.</title>
        <authorList>
            <person name="Putnam N.H."/>
            <person name="Srivastava M."/>
            <person name="Hellsten U."/>
            <person name="Dirks B."/>
            <person name="Chapman J."/>
            <person name="Salamov A."/>
            <person name="Terry A."/>
            <person name="Shapiro H."/>
            <person name="Lindquist E."/>
            <person name="Kapitonov V.V."/>
            <person name="Jurka J."/>
            <person name="Genikhovich G."/>
            <person name="Grigoriev I.V."/>
            <person name="Lucas S.M."/>
            <person name="Steele R.E."/>
            <person name="Finnerty J.R."/>
            <person name="Technau U."/>
            <person name="Martindale M.Q."/>
            <person name="Rokhsar D.S."/>
        </authorList>
    </citation>
    <scope>NUCLEOTIDE SEQUENCE [LARGE SCALE GENOMIC DNA]</scope>
    <source>
        <strain evidence="5">CH2 X CH6</strain>
    </source>
</reference>
<dbReference type="PANTHER" id="PTHR12473:SF8">
    <property type="entry name" value="UBIQUITIN CARBOXYL-TERMINAL HYDROLASE MINDY-4-RELATED"/>
    <property type="match status" value="1"/>
</dbReference>
<gene>
    <name evidence="4" type="ORF">NEMVEDRAFT_v1g128615</name>
</gene>
<dbReference type="GO" id="GO:1990380">
    <property type="term" value="F:K48-linked deubiquitinase activity"/>
    <property type="evidence" value="ECO:0007669"/>
    <property type="project" value="UniProtKB-UniRule"/>
</dbReference>
<accession>A7SR84</accession>
<dbReference type="InParanoid" id="A7SR84"/>
<dbReference type="Pfam" id="PF13898">
    <property type="entry name" value="MINDY-3_4_CD"/>
    <property type="match status" value="1"/>
</dbReference>
<keyword evidence="2" id="KW-0645">Protease</keyword>
<protein>
    <recommendedName>
        <fullName evidence="2">Ubiquitin carboxyl-terminal hydrolase MINDY</fullName>
        <ecNumber evidence="2">3.4.19.12</ecNumber>
    </recommendedName>
</protein>
<keyword evidence="2" id="KW-0788">Thiol protease</keyword>
<dbReference type="InterPro" id="IPR039785">
    <property type="entry name" value="MINY3/4"/>
</dbReference>
<organism evidence="4 5">
    <name type="scientific">Nematostella vectensis</name>
    <name type="common">Starlet sea anemone</name>
    <dbReference type="NCBI Taxonomy" id="45351"/>
    <lineage>
        <taxon>Eukaryota</taxon>
        <taxon>Metazoa</taxon>
        <taxon>Cnidaria</taxon>
        <taxon>Anthozoa</taxon>
        <taxon>Hexacorallia</taxon>
        <taxon>Actiniaria</taxon>
        <taxon>Edwardsiidae</taxon>
        <taxon>Nematostella</taxon>
    </lineage>
</organism>
<evidence type="ECO:0000313" key="5">
    <source>
        <dbReference type="Proteomes" id="UP000001593"/>
    </source>
</evidence>
<dbReference type="GO" id="GO:0006508">
    <property type="term" value="P:proteolysis"/>
    <property type="evidence" value="ECO:0007669"/>
    <property type="project" value="UniProtKB-KW"/>
</dbReference>
<comment type="similarity">
    <text evidence="1 2">Belongs to the MINDY deubiquitinase family. FAM188 subfamily.</text>
</comment>
<keyword evidence="5" id="KW-1185">Reference proteome</keyword>
<dbReference type="HOGENOM" id="CLU_097409_0_0_1"/>
<dbReference type="eggNOG" id="KOG2871">
    <property type="taxonomic scope" value="Eukaryota"/>
</dbReference>
<comment type="function">
    <text evidence="2">Hydrolase that can remove 'Lys-48'-linked conjugated ubiquitin from proteins.</text>
</comment>
<dbReference type="AlphaFoldDB" id="A7SR84"/>
<evidence type="ECO:0000313" key="4">
    <source>
        <dbReference type="EMBL" id="EDO33759.1"/>
    </source>
</evidence>
<dbReference type="InterPro" id="IPR025257">
    <property type="entry name" value="MINDY-3/4_CD"/>
</dbReference>